<reference evidence="1 2" key="1">
    <citation type="submission" date="2021-03" db="EMBL/GenBank/DDBJ databases">
        <authorList>
            <person name="Gilmore M.S."/>
            <person name="Schwartzman J."/>
            <person name="Van Tyne D."/>
            <person name="Martin M."/>
            <person name="Earl A.M."/>
            <person name="Manson A.L."/>
            <person name="Straub T."/>
            <person name="Salamzade R."/>
            <person name="Saavedra J."/>
            <person name="Lebreton F."/>
            <person name="Prichula J."/>
            <person name="Schaufler K."/>
            <person name="Gaca A."/>
            <person name="Sgardioli B."/>
            <person name="Wagenaar J."/>
            <person name="Strong T."/>
        </authorList>
    </citation>
    <scope>NUCLEOTIDE SEQUENCE [LARGE SCALE GENOMIC DNA]</scope>
    <source>
        <strain evidence="1 2">DIV1094</strain>
    </source>
</reference>
<reference evidence="1 2" key="2">
    <citation type="submission" date="2024-03" db="EMBL/GenBank/DDBJ databases">
        <title>The Genome Sequence of Enterococcus sp. DIV1094.</title>
        <authorList>
            <consortium name="The Broad Institute Genomics Platform"/>
            <consortium name="The Broad Institute Microbial Omics Core"/>
            <consortium name="The Broad Institute Genomic Center for Infectious Diseases"/>
            <person name="Earl A."/>
            <person name="Manson A."/>
            <person name="Gilmore M."/>
            <person name="Schwartman J."/>
            <person name="Shea T."/>
            <person name="Abouelleil A."/>
            <person name="Cao P."/>
            <person name="Chapman S."/>
            <person name="Cusick C."/>
            <person name="Young S."/>
            <person name="Neafsey D."/>
            <person name="Nusbaum C."/>
            <person name="Birren B."/>
        </authorList>
    </citation>
    <scope>NUCLEOTIDE SEQUENCE [LARGE SCALE GENOMIC DNA]</scope>
    <source>
        <strain evidence="1 2">DIV1094</strain>
    </source>
</reference>
<name>A0ABZ2SSW9_9ENTE</name>
<evidence type="ECO:0000313" key="2">
    <source>
        <dbReference type="Proteomes" id="UP000664360"/>
    </source>
</evidence>
<gene>
    <name evidence="1" type="ORF">DOK79_000348</name>
</gene>
<proteinExistence type="predicted"/>
<dbReference type="Proteomes" id="UP000664360">
    <property type="component" value="Chromosome"/>
</dbReference>
<protein>
    <recommendedName>
        <fullName evidence="3">Cobalamin adenosyltransferase</fullName>
    </recommendedName>
</protein>
<evidence type="ECO:0008006" key="3">
    <source>
        <dbReference type="Google" id="ProtNLM"/>
    </source>
</evidence>
<sequence length="192" mass="22576">MGVITEDQLRHMFRKKEIQSGSTFVVSKDCLLTPAASSYLREHHIPLMRENLVSSPMGQSKQPLFEQETLLPSVQRKICLEIKKLKNLLFFHLLEENDMYAEGWLYLEYQQEWLANFSRFDGKTLSAHPPRLSGMIYRSPLQRRILRYSINEIEYQVEKVSQLLEAELPAYLAIFMLWAEELQSIIQLPKNE</sequence>
<evidence type="ECO:0000313" key="1">
    <source>
        <dbReference type="EMBL" id="WYJ78842.1"/>
    </source>
</evidence>
<accession>A0ABZ2SSW9</accession>
<dbReference type="RefSeq" id="WP_206855885.1">
    <property type="nucleotide sequence ID" value="NZ_CP147250.1"/>
</dbReference>
<organism evidence="1 2">
    <name type="scientific">Candidatus Enterococcus mangumiae</name>
    <dbReference type="NCBI Taxonomy" id="2230878"/>
    <lineage>
        <taxon>Bacteria</taxon>
        <taxon>Bacillati</taxon>
        <taxon>Bacillota</taxon>
        <taxon>Bacilli</taxon>
        <taxon>Lactobacillales</taxon>
        <taxon>Enterococcaceae</taxon>
        <taxon>Enterococcus</taxon>
    </lineage>
</organism>
<dbReference type="EMBL" id="CP147250">
    <property type="protein sequence ID" value="WYJ78842.1"/>
    <property type="molecule type" value="Genomic_DNA"/>
</dbReference>
<keyword evidence="2" id="KW-1185">Reference proteome</keyword>